<gene>
    <name evidence="1" type="ORF">D8K17_02740</name>
</gene>
<dbReference type="RefSeq" id="WP_010905365.1">
    <property type="nucleotide sequence ID" value="NZ_CP020604.1"/>
</dbReference>
<evidence type="ECO:0000313" key="1">
    <source>
        <dbReference type="EMBL" id="RKO37285.1"/>
    </source>
</evidence>
<reference evidence="1" key="1">
    <citation type="submission" date="2018-10" db="EMBL/GenBank/DDBJ databases">
        <title>Chromosomal inversion in Lactococcus lactis subsp. lactis bv. diacetylactis S50.</title>
        <authorList>
            <person name="Kojic M."/>
            <person name="Jovcic B."/>
        </authorList>
    </citation>
    <scope>NUCLEOTIDE SEQUENCE</scope>
    <source>
        <strain evidence="1">S50</strain>
    </source>
</reference>
<proteinExistence type="predicted"/>
<name>A0A5P3IHZ2_LACLL</name>
<accession>A0A5P3IHZ2</accession>
<organism evidence="1">
    <name type="scientific">Lactococcus lactis subsp. lactis bv. diacetylactis</name>
    <dbReference type="NCBI Taxonomy" id="44688"/>
    <lineage>
        <taxon>Bacteria</taxon>
        <taxon>Bacillati</taxon>
        <taxon>Bacillota</taxon>
        <taxon>Bacilli</taxon>
        <taxon>Lactobacillales</taxon>
        <taxon>Streptococcaceae</taxon>
        <taxon>Lactococcus</taxon>
    </lineage>
</organism>
<dbReference type="AlphaFoldDB" id="A0A5P3IHZ2"/>
<sequence>MKKFRLISNSFLKEDGQLHSRQQFVEANSLADVIEYIESNAGWYTDINVAFKVAYIEEVVE</sequence>
<dbReference type="EMBL" id="RBVM01000001">
    <property type="protein sequence ID" value="RKO37285.1"/>
    <property type="molecule type" value="Genomic_DNA"/>
</dbReference>
<protein>
    <submittedName>
        <fullName evidence="1">Uncharacterized protein</fullName>
    </submittedName>
</protein>
<comment type="caution">
    <text evidence="1">The sequence shown here is derived from an EMBL/GenBank/DDBJ whole genome shotgun (WGS) entry which is preliminary data.</text>
</comment>